<evidence type="ECO:0000256" key="54">
    <source>
        <dbReference type="ARBA" id="ARBA00048935"/>
    </source>
</evidence>
<comment type="catalytic activity">
    <reaction evidence="44">
        <text>acetyl-[ACP] + malonyl-[ACP] + H(+) = 3-oxobutanoyl-[ACP] + holo-[ACP] + CO2</text>
        <dbReference type="Rhea" id="RHEA:41800"/>
        <dbReference type="Rhea" id="RHEA-COMP:9621"/>
        <dbReference type="Rhea" id="RHEA-COMP:9623"/>
        <dbReference type="Rhea" id="RHEA-COMP:9625"/>
        <dbReference type="Rhea" id="RHEA-COMP:9685"/>
        <dbReference type="ChEBI" id="CHEBI:15378"/>
        <dbReference type="ChEBI" id="CHEBI:16526"/>
        <dbReference type="ChEBI" id="CHEBI:64479"/>
        <dbReference type="ChEBI" id="CHEBI:78446"/>
        <dbReference type="ChEBI" id="CHEBI:78449"/>
        <dbReference type="ChEBI" id="CHEBI:78450"/>
    </reaction>
    <physiologicalReaction direction="left-to-right" evidence="44">
        <dbReference type="Rhea" id="RHEA:41801"/>
    </physiologicalReaction>
</comment>
<dbReference type="Pfam" id="PF00975">
    <property type="entry name" value="Thioesterase"/>
    <property type="match status" value="1"/>
</dbReference>
<evidence type="ECO:0000256" key="41">
    <source>
        <dbReference type="ARBA" id="ARBA00047810"/>
    </source>
</evidence>
<comment type="catalytic activity">
    <reaction evidence="24">
        <text>(3R)-hydroxydodecanoyl-[ACP] = (2E)-dodecenoyl-[ACP] + H2O</text>
        <dbReference type="Rhea" id="RHEA:41876"/>
        <dbReference type="Rhea" id="RHEA-COMP:9642"/>
        <dbReference type="Rhea" id="RHEA-COMP:9643"/>
        <dbReference type="ChEBI" id="CHEBI:15377"/>
        <dbReference type="ChEBI" id="CHEBI:78470"/>
        <dbReference type="ChEBI" id="CHEBI:78472"/>
    </reaction>
    <physiologicalReaction direction="left-to-right" evidence="24">
        <dbReference type="Rhea" id="RHEA:41877"/>
    </physiologicalReaction>
</comment>
<dbReference type="InterPro" id="IPR050091">
    <property type="entry name" value="PKS_NRPS_Biosynth_Enz"/>
</dbReference>
<dbReference type="InterPro" id="IPR057326">
    <property type="entry name" value="KR_dom"/>
</dbReference>
<evidence type="ECO:0000256" key="3">
    <source>
        <dbReference type="ARBA" id="ARBA00012480"/>
    </source>
</evidence>
<name>A0A7R9KEX7_9ACAR</name>
<dbReference type="SUPFAM" id="SSF50129">
    <property type="entry name" value="GroES-like"/>
    <property type="match status" value="1"/>
</dbReference>
<dbReference type="InterPro" id="IPR042104">
    <property type="entry name" value="PKS_dehydratase_sf"/>
</dbReference>
<dbReference type="EC" id="3.1.2.14" evidence="3"/>
<evidence type="ECO:0000259" key="66">
    <source>
        <dbReference type="PROSITE" id="PS52019"/>
    </source>
</evidence>
<keyword evidence="22" id="KW-0511">Multifunctional enzyme</keyword>
<evidence type="ECO:0000313" key="67">
    <source>
        <dbReference type="EMBL" id="CAD7620489.1"/>
    </source>
</evidence>
<keyword evidence="9" id="KW-0444">Lipid biosynthesis</keyword>
<comment type="catalytic activity">
    <reaction evidence="37">
        <text>3-oxodecanoyl-[ACP] + NADPH + H(+) = (3R)-hydroxydecanoyl-[ACP] + NADP(+)</text>
        <dbReference type="Rhea" id="RHEA:41856"/>
        <dbReference type="Rhea" id="RHEA-COMP:9637"/>
        <dbReference type="Rhea" id="RHEA-COMP:9638"/>
        <dbReference type="ChEBI" id="CHEBI:15378"/>
        <dbReference type="ChEBI" id="CHEBI:57783"/>
        <dbReference type="ChEBI" id="CHEBI:58349"/>
        <dbReference type="ChEBI" id="CHEBI:78464"/>
        <dbReference type="ChEBI" id="CHEBI:78466"/>
    </reaction>
    <physiologicalReaction direction="left-to-right" evidence="37">
        <dbReference type="Rhea" id="RHEA:41857"/>
    </physiologicalReaction>
</comment>
<dbReference type="Gene3D" id="3.90.180.10">
    <property type="entry name" value="Medium-chain alcohol dehydrogenases, catalytic domain"/>
    <property type="match status" value="1"/>
</dbReference>
<dbReference type="EC" id="1.1.1.100" evidence="5"/>
<evidence type="ECO:0000256" key="34">
    <source>
        <dbReference type="ARBA" id="ARBA00047300"/>
    </source>
</evidence>
<dbReference type="GO" id="GO:0019171">
    <property type="term" value="F:(3R)-hydroxyacyl-[acyl-carrier-protein] dehydratase activity"/>
    <property type="evidence" value="ECO:0007669"/>
    <property type="project" value="UniProtKB-EC"/>
</dbReference>
<evidence type="ECO:0000256" key="2">
    <source>
        <dbReference type="ARBA" id="ARBA00012004"/>
    </source>
</evidence>
<evidence type="ECO:0000256" key="36">
    <source>
        <dbReference type="ARBA" id="ARBA00047400"/>
    </source>
</evidence>
<evidence type="ECO:0000256" key="20">
    <source>
        <dbReference type="ARBA" id="ARBA00023098"/>
    </source>
</evidence>
<dbReference type="InterPro" id="IPR029063">
    <property type="entry name" value="SAM-dependent_MTases_sf"/>
</dbReference>
<comment type="catalytic activity">
    <reaction evidence="62">
        <text>(2E)-decenoyl-[ACP] + NADPH + H(+) = decanoyl-[ACP] + NADP(+)</text>
        <dbReference type="Rhea" id="RHEA:41864"/>
        <dbReference type="Rhea" id="RHEA-COMP:9639"/>
        <dbReference type="Rhea" id="RHEA-COMP:9640"/>
        <dbReference type="ChEBI" id="CHEBI:15378"/>
        <dbReference type="ChEBI" id="CHEBI:57783"/>
        <dbReference type="ChEBI" id="CHEBI:58349"/>
        <dbReference type="ChEBI" id="CHEBI:78467"/>
        <dbReference type="ChEBI" id="CHEBI:78468"/>
    </reaction>
    <physiologicalReaction direction="left-to-right" evidence="62">
        <dbReference type="Rhea" id="RHEA:41865"/>
    </physiologicalReaction>
</comment>
<comment type="catalytic activity">
    <reaction evidence="54">
        <text>3-oxotetradecanoyl-[ACP] + NADPH + H(+) = (3R)-hydroxytetradecanoyl-[ACP] + NADP(+)</text>
        <dbReference type="Rhea" id="RHEA:41888"/>
        <dbReference type="Rhea" id="RHEA-COMP:9645"/>
        <dbReference type="Rhea" id="RHEA-COMP:9646"/>
        <dbReference type="ChEBI" id="CHEBI:15378"/>
        <dbReference type="ChEBI" id="CHEBI:57783"/>
        <dbReference type="ChEBI" id="CHEBI:58349"/>
        <dbReference type="ChEBI" id="CHEBI:78473"/>
        <dbReference type="ChEBI" id="CHEBI:78474"/>
    </reaction>
    <physiologicalReaction direction="left-to-right" evidence="54">
        <dbReference type="Rhea" id="RHEA:41889"/>
    </physiologicalReaction>
</comment>
<organism evidence="67">
    <name type="scientific">Medioppia subpectinata</name>
    <dbReference type="NCBI Taxonomy" id="1979941"/>
    <lineage>
        <taxon>Eukaryota</taxon>
        <taxon>Metazoa</taxon>
        <taxon>Ecdysozoa</taxon>
        <taxon>Arthropoda</taxon>
        <taxon>Chelicerata</taxon>
        <taxon>Arachnida</taxon>
        <taxon>Acari</taxon>
        <taxon>Acariformes</taxon>
        <taxon>Sarcoptiformes</taxon>
        <taxon>Oribatida</taxon>
        <taxon>Brachypylina</taxon>
        <taxon>Oppioidea</taxon>
        <taxon>Oppiidae</taxon>
        <taxon>Medioppia</taxon>
    </lineage>
</organism>
<evidence type="ECO:0000256" key="15">
    <source>
        <dbReference type="ARBA" id="ARBA00022857"/>
    </source>
</evidence>
<keyword evidence="16" id="KW-0663">Pyridoxal phosphate</keyword>
<evidence type="ECO:0000256" key="19">
    <source>
        <dbReference type="ARBA" id="ARBA00023027"/>
    </source>
</evidence>
<dbReference type="SMART" id="SM00827">
    <property type="entry name" value="PKS_AT"/>
    <property type="match status" value="1"/>
</dbReference>
<evidence type="ECO:0000256" key="51">
    <source>
        <dbReference type="ARBA" id="ARBA00048650"/>
    </source>
</evidence>
<dbReference type="OrthoDB" id="6480400at2759"/>
<dbReference type="InterPro" id="IPR020841">
    <property type="entry name" value="PKS_Beta-ketoAc_synthase_dom"/>
</dbReference>
<comment type="catalytic activity">
    <reaction evidence="43">
        <text>3-oxobutanoyl-[ACP] + NADPH + H(+) = (3R)-hydroxybutanoyl-[ACP] + NADP(+)</text>
        <dbReference type="Rhea" id="RHEA:41804"/>
        <dbReference type="Rhea" id="RHEA-COMP:9625"/>
        <dbReference type="Rhea" id="RHEA-COMP:9626"/>
        <dbReference type="ChEBI" id="CHEBI:15378"/>
        <dbReference type="ChEBI" id="CHEBI:57783"/>
        <dbReference type="ChEBI" id="CHEBI:58349"/>
        <dbReference type="ChEBI" id="CHEBI:78450"/>
        <dbReference type="ChEBI" id="CHEBI:78451"/>
    </reaction>
    <physiologicalReaction direction="left-to-right" evidence="43">
        <dbReference type="Rhea" id="RHEA:41805"/>
    </physiologicalReaction>
</comment>
<dbReference type="Proteomes" id="UP000759131">
    <property type="component" value="Unassembled WGS sequence"/>
</dbReference>
<evidence type="ECO:0000256" key="45">
    <source>
        <dbReference type="ARBA" id="ARBA00048051"/>
    </source>
</evidence>
<protein>
    <recommendedName>
        <fullName evidence="7">Fatty acid synthase</fullName>
        <ecNumber evidence="5">1.1.1.100</ecNumber>
        <ecNumber evidence="2">1.3.1.39</ecNumber>
        <ecNumber evidence="6">2.3.1.41</ecNumber>
        <ecNumber evidence="4">2.3.1.85</ecNumber>
        <ecNumber evidence="3">3.1.2.14</ecNumber>
    </recommendedName>
</protein>
<sequence length="2549" mass="287763">MGGRYPEADSTDEFAHNLYNGIDMITEDNRRWPTGINPQTLRGSDTGVYIGFSTFGMPDGTPEDVQPDSQNNMTETLLWLPGSQKCLYANRVSFVFDFHGPSMIIDTACSSSLVALNAAVNDMRLGKCRQAIVGGTQICLQPFSNQIFQSTRLNAFDGIPKVWDEKADGFVRGETVCCFLLQRKSEAKRIYATVLNSGVNIDGNKRMGMFYPSAESQEDLMIKVYEEADVDPLKVNYFEAHATGTKVGDPQEAKAIYNAYCGKPKRNGTLNVGLLKSNIGHAEGASGLSSVTKVLISFENECIASNLHLNNIKANIKEFCPPLNPIVTNTKYIPGIAGVNNFGVGGVNANCLLEPNYKVCDENSLKIADTIPRIVNICCRTEEALNNVFNFIENNPQKITRDFLALMAETMRVEPSLNSSGFPHRGSMIIKQLANNQYEYKKQSAVFTLKTQRPLYFLFPGLGGQWVGMAKALMPIKIFADKIDECHEVLKPHGIDLKHLLLSDDKNSMSNMTNKFCATTAIEIALCDVILALGITPDGIIGHSFGEIAAAYADGCLDTREAMLVTYYRGLVTESDKKIPKGLMAVAGLSWNEAKKLCPKGVSPVCNNGKDTVVVSGLYNEVKQMVEDLNKKGVFVRELQSHDIPYHSEYLMTSAKKLTDELKQVVPNPKLRSKKFISTAVIDSEGDIALKTASAEYFVHNLVSPVHFYNKFKHLPSDALILEIGPHGLFGKVVKETLESGTYVSLIKKDSNDTNLEMFLQSIAKLYELGLNPLIENLYPRVEWPVARSTQSISSLLKWDHDFTNNVRKYPDYHFRSYASDMNEVYNPSQSIKAFLPEHCIDGNVLYPATGYLLLAWRRMSCQYGKLWNQLPAIFEDVQFRRPIFLSDTDMTRIKVRYHETSGEFTILESGNVACVGRVRTTDEYALSLQNVLVDTEANMDKEFEVNLTTNDLYKDLKVLGYDYGPKFRRIRSVKTNNFETIQGEISWDGNWITFMDSLLQTMAAAMPFRKMMVPVMIKSLRCDPKVMYEGIAARKMSEQRIREEEVDDDKIDEVLLSSGNKTVDEQEVEGILATNSVEYIEELFGKEFHVYPSVLPYYVDMNSRMIVTHGIEIEDLMALPIPRKSNMQDLKLESYQFVANEENIAIEECDKKSVKEYLKVCSSLSDKIKQLIETKDKKVNNISDDLVNKYLNDMKDNQILLKILNEVYKGCIDENQNIDTNKVITNLQNNPEYDLSLDYINEVSKNEHLIRSLVDIVSECFIPKKEIKVLELNLTNGLMAKEVDTQLASSHIYPIEVNYTIAVKSISTLNDNYKNQSFKLIEWNPQNSVFPNEITSSNLILLKDSHHLWEIDMTSQLQDIFDVISDKGFLISVFRYQLTEPELALNQMNGKKALKNADLEKRILDFIKAAQSVGFNVIGKKLDSIGSMALLFRKLFSEPKVPKSDNIVEIASNPEKWFETLKQKITEHKDKESNDETLWLIANDSSKNGIIGLINCLRLEPGGECLRCVFDYDNLIKGSVKFTEKPYSDILSNDLPINVLKNGKVGTYRHFTLNKEYDKIESNDYFLNVGHNRDLASLQWYDSKGLVTNKDDYDFMNTKTNKIACNIYSSGMNFRDVMFATGRIASGPQMLFTDCCIGFEFAGRRADTGERVCGFDMSRCYATSIDANEDFISKVPDNWSMNEAVSVLSTYSTVWYGLIERAHMQKGESILIHSGAGGVGQAAISICQFYECDIYVTIGTEDKKKFLMNTYNIPENRIFSSRNTQFKYKIKEITKGKGVDMVLNSLAGDKLDASYECVADCGRFVEIGKYDLQMNKQLGMFSFLRDISFIGVSVDQKLYLKRGFIRRFFIWMHDNCNNGMIKPINLNVFKAEEAEKAFRFMTTGKHIGKIVIRIRDEESNRIAKSGFTPTKKLMVTRKTYFNPNKTYIITGGLGGFGLEFIHWMMFLGARRFVLTSRHGVRTDYQKFILERLSSLGVKLKQFDTKVVVSTHDCNTTDGTKQLLAEAQKLGPIGGVFHLALVLNDCLLENQTYDKFQETIDSKTKAFENLDKISRELSIDLDYFVVFSSVACGKGNAGQSNYGFANSVCEHICESRRRDGLHGLAIQWGPIGDVGVLADSEINTSLAAVVKQRVNSCLEVMDKLLQSDNSIVSCLVRAKRSVLSGTKESKLVNQVWVALGIDPKTTPNHLTLGEIGMESMFAVELQQGLEREYDIKVTLNDIKNITIGMMKDFEVGKVDEMKSFADEIKSCRTKLCKVKFIIPSDASIKLNNVTTGRPLYFLPPLEGIFASLEGLAEKIDRPVIGLNWTKEMEKMGSLKEITKYYTQLLKALEPKGDYDIFGHFYGALIAMKLLKKAPVGRAIIIDMLSEIALDDDMITDDYLVEIIMSFISKDLPAVMKAKIRRDTMSKPDVPSKMEKIASELKEFCGKSLVSRDLDEILINSFRRAKLFTSYRLNMRNKYKKMKFSIAEKYMKVNGKILIIKPFELTGDFVMNDEMTDKIKNAYFLPEQGLEGKLNFETIESNSDDMETQKTIDMMAATINQYLSKK</sequence>
<dbReference type="PANTHER" id="PTHR43775:SF7">
    <property type="entry name" value="FATTY ACID SYNTHASE"/>
    <property type="match status" value="1"/>
</dbReference>
<dbReference type="InterPro" id="IPR014031">
    <property type="entry name" value="Ketoacyl_synth_C"/>
</dbReference>
<evidence type="ECO:0000256" key="10">
    <source>
        <dbReference type="ARBA" id="ARBA00022553"/>
    </source>
</evidence>
<evidence type="ECO:0000256" key="11">
    <source>
        <dbReference type="ARBA" id="ARBA00022679"/>
    </source>
</evidence>
<evidence type="ECO:0000256" key="27">
    <source>
        <dbReference type="ARBA" id="ARBA00023394"/>
    </source>
</evidence>
<dbReference type="InterPro" id="IPR014043">
    <property type="entry name" value="Acyl_transferase_dom"/>
</dbReference>
<comment type="catalytic activity">
    <reaction evidence="36">
        <text>a (3R)-hydroxyacyl-[ACP] + NADP(+) = a 3-oxoacyl-[ACP] + NADPH + H(+)</text>
        <dbReference type="Rhea" id="RHEA:17397"/>
        <dbReference type="Rhea" id="RHEA-COMP:9916"/>
        <dbReference type="Rhea" id="RHEA-COMP:9945"/>
        <dbReference type="ChEBI" id="CHEBI:15378"/>
        <dbReference type="ChEBI" id="CHEBI:57783"/>
        <dbReference type="ChEBI" id="CHEBI:58349"/>
        <dbReference type="ChEBI" id="CHEBI:78776"/>
        <dbReference type="ChEBI" id="CHEBI:78827"/>
        <dbReference type="EC" id="1.1.1.100"/>
    </reaction>
    <physiologicalReaction direction="right-to-left" evidence="36">
        <dbReference type="Rhea" id="RHEA:17399"/>
    </physiologicalReaction>
</comment>
<comment type="catalytic activity">
    <reaction evidence="61">
        <text>butanoyl-[ACP] + malonyl-[ACP] + H(+) = 3-oxohexanoyl-[ACP] + holo-[ACP] + CO2</text>
        <dbReference type="Rhea" id="RHEA:41820"/>
        <dbReference type="Rhea" id="RHEA-COMP:9623"/>
        <dbReference type="Rhea" id="RHEA-COMP:9628"/>
        <dbReference type="Rhea" id="RHEA-COMP:9629"/>
        <dbReference type="Rhea" id="RHEA-COMP:9685"/>
        <dbReference type="ChEBI" id="CHEBI:15378"/>
        <dbReference type="ChEBI" id="CHEBI:16526"/>
        <dbReference type="ChEBI" id="CHEBI:64479"/>
        <dbReference type="ChEBI" id="CHEBI:78449"/>
        <dbReference type="ChEBI" id="CHEBI:78454"/>
        <dbReference type="ChEBI" id="CHEBI:78456"/>
    </reaction>
    <physiologicalReaction direction="left-to-right" evidence="61">
        <dbReference type="Rhea" id="RHEA:41821"/>
    </physiologicalReaction>
</comment>
<comment type="catalytic activity">
    <reaction evidence="56">
        <text>decanoyl-[ACP] + malonyl-[ACP] + H(+) = 3-oxododecanoyl-[ACP] + holo-[ACP] + CO2</text>
        <dbReference type="Rhea" id="RHEA:41868"/>
        <dbReference type="Rhea" id="RHEA-COMP:9623"/>
        <dbReference type="Rhea" id="RHEA-COMP:9640"/>
        <dbReference type="Rhea" id="RHEA-COMP:9641"/>
        <dbReference type="Rhea" id="RHEA-COMP:9685"/>
        <dbReference type="ChEBI" id="CHEBI:15378"/>
        <dbReference type="ChEBI" id="CHEBI:16526"/>
        <dbReference type="ChEBI" id="CHEBI:64479"/>
        <dbReference type="ChEBI" id="CHEBI:78449"/>
        <dbReference type="ChEBI" id="CHEBI:78468"/>
        <dbReference type="ChEBI" id="CHEBI:78469"/>
    </reaction>
    <physiologicalReaction direction="left-to-right" evidence="56">
        <dbReference type="Rhea" id="RHEA:41869"/>
    </physiologicalReaction>
</comment>
<dbReference type="EMBL" id="CAJPIZ010000251">
    <property type="protein sequence ID" value="CAG2100919.1"/>
    <property type="molecule type" value="Genomic_DNA"/>
</dbReference>
<dbReference type="InterPro" id="IPR016039">
    <property type="entry name" value="Thiolase-like"/>
</dbReference>
<evidence type="ECO:0000256" key="48">
    <source>
        <dbReference type="ARBA" id="ARBA00048420"/>
    </source>
</evidence>
<dbReference type="InterPro" id="IPR001031">
    <property type="entry name" value="Thioesterase"/>
</dbReference>
<evidence type="ECO:0000256" key="9">
    <source>
        <dbReference type="ARBA" id="ARBA00022516"/>
    </source>
</evidence>
<dbReference type="SUPFAM" id="SSF51735">
    <property type="entry name" value="NAD(P)-binding Rossmann-fold domains"/>
    <property type="match status" value="2"/>
</dbReference>
<comment type="catalytic activity">
    <reaction evidence="25">
        <text>(3R)-hydroxyhexanoyl-[ACP] = (2E)-hexenoyl-[ACP] + H2O</text>
        <dbReference type="Rhea" id="RHEA:41828"/>
        <dbReference type="Rhea" id="RHEA-COMP:9630"/>
        <dbReference type="Rhea" id="RHEA-COMP:9631"/>
        <dbReference type="ChEBI" id="CHEBI:15377"/>
        <dbReference type="ChEBI" id="CHEBI:78457"/>
        <dbReference type="ChEBI" id="CHEBI:78458"/>
    </reaction>
    <physiologicalReaction direction="left-to-right" evidence="25">
        <dbReference type="Rhea" id="RHEA:41829"/>
    </physiologicalReaction>
</comment>
<evidence type="ECO:0000256" key="55">
    <source>
        <dbReference type="ARBA" id="ARBA00049019"/>
    </source>
</evidence>
<feature type="active site" description="Proton acceptor; for dehydratase activity" evidence="64">
    <location>
        <position position="839"/>
    </location>
</feature>
<keyword evidence="8" id="KW-0596">Phosphopantetheine</keyword>
<evidence type="ECO:0000256" key="23">
    <source>
        <dbReference type="ARBA" id="ARBA00023332"/>
    </source>
</evidence>
<keyword evidence="17" id="KW-0007">Acetylation</keyword>
<evidence type="ECO:0000256" key="64">
    <source>
        <dbReference type="PROSITE-ProRule" id="PRU01363"/>
    </source>
</evidence>
<evidence type="ECO:0000256" key="18">
    <source>
        <dbReference type="ARBA" id="ARBA00023002"/>
    </source>
</evidence>
<evidence type="ECO:0000256" key="8">
    <source>
        <dbReference type="ARBA" id="ARBA00022450"/>
    </source>
</evidence>
<dbReference type="Pfam" id="PF02801">
    <property type="entry name" value="Ketoacyl-synt_C"/>
    <property type="match status" value="1"/>
</dbReference>
<comment type="catalytic activity">
    <reaction evidence="59">
        <text>3-oxohexadecanoyl-[ACP] + NADPH + H(+) = (3R)-hydroxyhexadecanoyl-[ACP] + NADP(+)</text>
        <dbReference type="Rhea" id="RHEA:41904"/>
        <dbReference type="Rhea" id="RHEA-COMP:9649"/>
        <dbReference type="Rhea" id="RHEA-COMP:9650"/>
        <dbReference type="ChEBI" id="CHEBI:15378"/>
        <dbReference type="ChEBI" id="CHEBI:57783"/>
        <dbReference type="ChEBI" id="CHEBI:58349"/>
        <dbReference type="ChEBI" id="CHEBI:78478"/>
        <dbReference type="ChEBI" id="CHEBI:78480"/>
    </reaction>
    <physiologicalReaction direction="left-to-right" evidence="59">
        <dbReference type="Rhea" id="RHEA:41905"/>
    </physiologicalReaction>
</comment>
<dbReference type="GO" id="GO:0004315">
    <property type="term" value="F:3-oxoacyl-[acyl-carrier-protein] synthase activity"/>
    <property type="evidence" value="ECO:0007669"/>
    <property type="project" value="UniProtKB-EC"/>
</dbReference>
<comment type="catalytic activity">
    <reaction evidence="49">
        <text>a fatty acyl-[ACP] + malonyl-[ACP] + H(+) = a 3-oxoacyl-[ACP] + holo-[ACP] + CO2</text>
        <dbReference type="Rhea" id="RHEA:22836"/>
        <dbReference type="Rhea" id="RHEA-COMP:9623"/>
        <dbReference type="Rhea" id="RHEA-COMP:9685"/>
        <dbReference type="Rhea" id="RHEA-COMP:9916"/>
        <dbReference type="Rhea" id="RHEA-COMP:14125"/>
        <dbReference type="ChEBI" id="CHEBI:15378"/>
        <dbReference type="ChEBI" id="CHEBI:16526"/>
        <dbReference type="ChEBI" id="CHEBI:64479"/>
        <dbReference type="ChEBI" id="CHEBI:78449"/>
        <dbReference type="ChEBI" id="CHEBI:78776"/>
        <dbReference type="ChEBI" id="CHEBI:138651"/>
        <dbReference type="EC" id="2.3.1.41"/>
    </reaction>
    <physiologicalReaction direction="left-to-right" evidence="49">
        <dbReference type="Rhea" id="RHEA:22837"/>
    </physiologicalReaction>
</comment>
<dbReference type="InterPro" id="IPR001227">
    <property type="entry name" value="Ac_transferase_dom_sf"/>
</dbReference>
<comment type="catalytic activity">
    <reaction evidence="34">
        <text>3-oxooctadecanoyl-[ACP] + NADPH + H(+) = (3R)-hydroxyoctadecanoyl-[ACP] + NADP(+)</text>
        <dbReference type="Rhea" id="RHEA:41920"/>
        <dbReference type="Rhea" id="RHEA-COMP:9653"/>
        <dbReference type="Rhea" id="RHEA-COMP:9654"/>
        <dbReference type="ChEBI" id="CHEBI:15378"/>
        <dbReference type="ChEBI" id="CHEBI:57783"/>
        <dbReference type="ChEBI" id="CHEBI:58349"/>
        <dbReference type="ChEBI" id="CHEBI:78487"/>
        <dbReference type="ChEBI" id="CHEBI:78488"/>
    </reaction>
    <physiologicalReaction direction="left-to-right" evidence="34">
        <dbReference type="Rhea" id="RHEA:41921"/>
    </physiologicalReaction>
</comment>
<dbReference type="Pfam" id="PF13602">
    <property type="entry name" value="ADH_zinc_N_2"/>
    <property type="match status" value="1"/>
</dbReference>
<evidence type="ECO:0000256" key="24">
    <source>
        <dbReference type="ARBA" id="ARBA00023351"/>
    </source>
</evidence>
<proteinExistence type="predicted"/>
<dbReference type="PROSITE" id="PS52004">
    <property type="entry name" value="KS3_2"/>
    <property type="match status" value="1"/>
</dbReference>
<comment type="catalytic activity">
    <reaction evidence="48">
        <text>(2E)-octenoyl-[ACP] + NADPH + H(+) = octanoyl-[ACP] + NADP(+)</text>
        <dbReference type="Rhea" id="RHEA:41848"/>
        <dbReference type="Rhea" id="RHEA-COMP:9635"/>
        <dbReference type="Rhea" id="RHEA-COMP:9636"/>
        <dbReference type="ChEBI" id="CHEBI:15378"/>
        <dbReference type="ChEBI" id="CHEBI:57783"/>
        <dbReference type="ChEBI" id="CHEBI:58349"/>
        <dbReference type="ChEBI" id="CHEBI:78462"/>
        <dbReference type="ChEBI" id="CHEBI:78463"/>
    </reaction>
    <physiologicalReaction direction="left-to-right" evidence="48">
        <dbReference type="Rhea" id="RHEA:41849"/>
    </physiologicalReaction>
</comment>
<evidence type="ECO:0000256" key="37">
    <source>
        <dbReference type="ARBA" id="ARBA00047440"/>
    </source>
</evidence>
<keyword evidence="12" id="KW-0702">S-nitrosylation</keyword>
<evidence type="ECO:0000256" key="35">
    <source>
        <dbReference type="ARBA" id="ARBA00047394"/>
    </source>
</evidence>
<comment type="catalytic activity">
    <reaction evidence="47">
        <text>tetradecanoyl-[ACP] + H2O = tetradecanoate + holo-[ACP] + H(+)</text>
        <dbReference type="Rhea" id="RHEA:30123"/>
        <dbReference type="Rhea" id="RHEA-COMP:9648"/>
        <dbReference type="Rhea" id="RHEA-COMP:9685"/>
        <dbReference type="ChEBI" id="CHEBI:15377"/>
        <dbReference type="ChEBI" id="CHEBI:15378"/>
        <dbReference type="ChEBI" id="CHEBI:30807"/>
        <dbReference type="ChEBI" id="CHEBI:64479"/>
        <dbReference type="ChEBI" id="CHEBI:78477"/>
        <dbReference type="EC" id="3.1.2.14"/>
    </reaction>
    <physiologicalReaction direction="left-to-right" evidence="47">
        <dbReference type="Rhea" id="RHEA:30124"/>
    </physiologicalReaction>
</comment>
<dbReference type="EMBL" id="OC854826">
    <property type="protein sequence ID" value="CAD7620489.1"/>
    <property type="molecule type" value="Genomic_DNA"/>
</dbReference>
<comment type="catalytic activity">
    <reaction evidence="42">
        <text>(2E)-hexenoyl-[ACP] + NADPH + H(+) = hexanoyl-[ACP] + NADP(+)</text>
        <dbReference type="Rhea" id="RHEA:41832"/>
        <dbReference type="Rhea" id="RHEA-COMP:9631"/>
        <dbReference type="Rhea" id="RHEA-COMP:9632"/>
        <dbReference type="ChEBI" id="CHEBI:15378"/>
        <dbReference type="ChEBI" id="CHEBI:57783"/>
        <dbReference type="ChEBI" id="CHEBI:58349"/>
        <dbReference type="ChEBI" id="CHEBI:78458"/>
        <dbReference type="ChEBI" id="CHEBI:78459"/>
    </reaction>
    <physiologicalReaction direction="left-to-right" evidence="42">
        <dbReference type="Rhea" id="RHEA:41833"/>
    </physiologicalReaction>
</comment>
<dbReference type="InterPro" id="IPR016036">
    <property type="entry name" value="Malonyl_transacylase_ACP-bd"/>
</dbReference>
<feature type="region of interest" description="C-terminal hotdog fold" evidence="64">
    <location>
        <begin position="944"/>
        <end position="1083"/>
    </location>
</feature>
<keyword evidence="15" id="KW-0521">NADP</keyword>
<evidence type="ECO:0000256" key="16">
    <source>
        <dbReference type="ARBA" id="ARBA00022898"/>
    </source>
</evidence>
<evidence type="ECO:0000256" key="59">
    <source>
        <dbReference type="ARBA" id="ARBA00049414"/>
    </source>
</evidence>
<dbReference type="CDD" id="cd05195">
    <property type="entry name" value="enoyl_red"/>
    <property type="match status" value="1"/>
</dbReference>
<evidence type="ECO:0000256" key="42">
    <source>
        <dbReference type="ARBA" id="ARBA00047897"/>
    </source>
</evidence>
<comment type="catalytic activity">
    <reaction evidence="40">
        <text>dodecanoyl-[ACP] + malonyl-[ACP] + H(+) = 3-oxotetradecanoyl-[ACP] + holo-[ACP] + CO2</text>
        <dbReference type="Rhea" id="RHEA:41884"/>
        <dbReference type="Rhea" id="RHEA-COMP:9623"/>
        <dbReference type="Rhea" id="RHEA-COMP:9644"/>
        <dbReference type="Rhea" id="RHEA-COMP:9645"/>
        <dbReference type="Rhea" id="RHEA-COMP:9685"/>
        <dbReference type="ChEBI" id="CHEBI:15378"/>
        <dbReference type="ChEBI" id="CHEBI:16526"/>
        <dbReference type="ChEBI" id="CHEBI:64479"/>
        <dbReference type="ChEBI" id="CHEBI:65264"/>
        <dbReference type="ChEBI" id="CHEBI:78449"/>
        <dbReference type="ChEBI" id="CHEBI:78473"/>
    </reaction>
    <physiologicalReaction direction="left-to-right" evidence="40">
        <dbReference type="Rhea" id="RHEA:41885"/>
    </physiologicalReaction>
</comment>
<evidence type="ECO:0000256" key="1">
    <source>
        <dbReference type="ARBA" id="ARBA00005189"/>
    </source>
</evidence>
<evidence type="ECO:0000256" key="13">
    <source>
        <dbReference type="ARBA" id="ARBA00022801"/>
    </source>
</evidence>
<dbReference type="Pfam" id="PF00698">
    <property type="entry name" value="Acyl_transf_1"/>
    <property type="match status" value="1"/>
</dbReference>
<comment type="catalytic activity">
    <reaction evidence="28">
        <text>(3R)-hydroxytetradecanoyl-[ACP] = (2E)-tetradecenoyl-[ACP] + H2O</text>
        <dbReference type="Rhea" id="RHEA:41892"/>
        <dbReference type="Rhea" id="RHEA-COMP:9646"/>
        <dbReference type="Rhea" id="RHEA-COMP:9647"/>
        <dbReference type="ChEBI" id="CHEBI:15377"/>
        <dbReference type="ChEBI" id="CHEBI:78474"/>
        <dbReference type="ChEBI" id="CHEBI:78475"/>
    </reaction>
    <physiologicalReaction direction="left-to-right" evidence="28">
        <dbReference type="Rhea" id="RHEA:41893"/>
    </physiologicalReaction>
</comment>
<keyword evidence="19" id="KW-0520">NAD</keyword>
<evidence type="ECO:0000256" key="32">
    <source>
        <dbReference type="ARBA" id="ARBA00023442"/>
    </source>
</evidence>
<dbReference type="InterPro" id="IPR016035">
    <property type="entry name" value="Acyl_Trfase/lysoPLipase"/>
</dbReference>
<dbReference type="SUPFAM" id="SSF47336">
    <property type="entry name" value="ACP-like"/>
    <property type="match status" value="1"/>
</dbReference>
<keyword evidence="11" id="KW-0808">Transferase</keyword>
<evidence type="ECO:0000256" key="39">
    <source>
        <dbReference type="ARBA" id="ARBA00047500"/>
    </source>
</evidence>
<dbReference type="Pfam" id="PF08659">
    <property type="entry name" value="KR"/>
    <property type="match status" value="1"/>
</dbReference>
<evidence type="ECO:0000256" key="17">
    <source>
        <dbReference type="ARBA" id="ARBA00022990"/>
    </source>
</evidence>
<comment type="pathway">
    <text evidence="1">Lipid metabolism.</text>
</comment>
<dbReference type="Gene3D" id="3.40.50.150">
    <property type="entry name" value="Vaccinia Virus protein VP39"/>
    <property type="match status" value="1"/>
</dbReference>
<accession>A0A7R9KEX7</accession>
<comment type="catalytic activity">
    <reaction evidence="35">
        <text>hexanoyl-[ACP] + malonyl-[ACP] + H(+) = 3-oxooctanoyl-[ACP] + holo-[ACP] + CO2</text>
        <dbReference type="Rhea" id="RHEA:41836"/>
        <dbReference type="Rhea" id="RHEA-COMP:9623"/>
        <dbReference type="Rhea" id="RHEA-COMP:9632"/>
        <dbReference type="Rhea" id="RHEA-COMP:9633"/>
        <dbReference type="Rhea" id="RHEA-COMP:9685"/>
        <dbReference type="ChEBI" id="CHEBI:15378"/>
        <dbReference type="ChEBI" id="CHEBI:16526"/>
        <dbReference type="ChEBI" id="CHEBI:64479"/>
        <dbReference type="ChEBI" id="CHEBI:78449"/>
        <dbReference type="ChEBI" id="CHEBI:78459"/>
        <dbReference type="ChEBI" id="CHEBI:78460"/>
    </reaction>
    <physiologicalReaction direction="left-to-right" evidence="35">
        <dbReference type="Rhea" id="RHEA:41837"/>
    </physiologicalReaction>
</comment>
<dbReference type="InterPro" id="IPR020843">
    <property type="entry name" value="ER"/>
</dbReference>
<dbReference type="GO" id="GO:0004312">
    <property type="term" value="F:fatty acid synthase activity"/>
    <property type="evidence" value="ECO:0007669"/>
    <property type="project" value="UniProtKB-EC"/>
</dbReference>
<dbReference type="GO" id="GO:0016297">
    <property type="term" value="F:fatty acyl-[ACP] hydrolase activity"/>
    <property type="evidence" value="ECO:0007669"/>
    <property type="project" value="UniProtKB-EC"/>
</dbReference>
<dbReference type="InterPro" id="IPR032821">
    <property type="entry name" value="PKS_assoc"/>
</dbReference>
<keyword evidence="20" id="KW-0443">Lipid metabolism</keyword>
<evidence type="ECO:0000256" key="29">
    <source>
        <dbReference type="ARBA" id="ARBA00023399"/>
    </source>
</evidence>
<comment type="catalytic activity">
    <reaction evidence="30">
        <text>(3R)-hydroxyhexadecanoyl-[ACP] = (2E)-hexadecenoyl-[ACP] + H2O</text>
        <dbReference type="Rhea" id="RHEA:41908"/>
        <dbReference type="Rhea" id="RHEA-COMP:9650"/>
        <dbReference type="Rhea" id="RHEA-COMP:9651"/>
        <dbReference type="ChEBI" id="CHEBI:15377"/>
        <dbReference type="ChEBI" id="CHEBI:78480"/>
        <dbReference type="ChEBI" id="CHEBI:78481"/>
    </reaction>
    <physiologicalReaction direction="left-to-right" evidence="30">
        <dbReference type="Rhea" id="RHEA:41909"/>
    </physiologicalReaction>
</comment>
<evidence type="ECO:0000256" key="53">
    <source>
        <dbReference type="ARBA" id="ARBA00048704"/>
    </source>
</evidence>
<dbReference type="UniPathway" id="UPA00094"/>
<evidence type="ECO:0000256" key="5">
    <source>
        <dbReference type="ARBA" id="ARBA00012948"/>
    </source>
</evidence>
<feature type="region of interest" description="N-terminal hotdog fold" evidence="64">
    <location>
        <begin position="801"/>
        <end position="926"/>
    </location>
</feature>
<keyword evidence="68" id="KW-1185">Reference proteome</keyword>
<comment type="catalytic activity">
    <reaction evidence="55">
        <text>(2E)-octadecenoyl-[ACP] + NADPH + H(+) = octadecanoyl-[ACP] + NADP(+)</text>
        <dbReference type="Rhea" id="RHEA:41928"/>
        <dbReference type="Rhea" id="RHEA-COMP:9655"/>
        <dbReference type="Rhea" id="RHEA-COMP:9656"/>
        <dbReference type="ChEBI" id="CHEBI:15378"/>
        <dbReference type="ChEBI" id="CHEBI:57783"/>
        <dbReference type="ChEBI" id="CHEBI:58349"/>
        <dbReference type="ChEBI" id="CHEBI:78489"/>
        <dbReference type="ChEBI" id="CHEBI:78495"/>
    </reaction>
    <physiologicalReaction direction="left-to-right" evidence="55">
        <dbReference type="Rhea" id="RHEA:41929"/>
    </physiologicalReaction>
</comment>
<dbReference type="FunFam" id="3.40.50.720:FF:000209">
    <property type="entry name" value="Polyketide synthase Pks12"/>
    <property type="match status" value="1"/>
</dbReference>
<dbReference type="InterPro" id="IPR049391">
    <property type="entry name" value="FAS_pseudo-KR"/>
</dbReference>
<evidence type="ECO:0000256" key="28">
    <source>
        <dbReference type="ARBA" id="ARBA00023398"/>
    </source>
</evidence>
<dbReference type="SMART" id="SM00822">
    <property type="entry name" value="PKS_KR"/>
    <property type="match status" value="1"/>
</dbReference>
<comment type="catalytic activity">
    <reaction evidence="33">
        <text>acetyl-CoA + n malonyl-CoA + 2n NADPH + 2n H(+) = a long-chain fatty acid + (n+1) CoA + n CO2 + 2n NADP(+).</text>
        <dbReference type="EC" id="2.3.1.85"/>
    </reaction>
</comment>
<dbReference type="InterPro" id="IPR011032">
    <property type="entry name" value="GroES-like_sf"/>
</dbReference>
<dbReference type="SUPFAM" id="SSF55048">
    <property type="entry name" value="Probable ACP-binding domain of malonyl-CoA ACP transacylase"/>
    <property type="match status" value="1"/>
</dbReference>
<keyword evidence="13" id="KW-0378">Hydrolase</keyword>
<dbReference type="PANTHER" id="PTHR43775">
    <property type="entry name" value="FATTY ACID SYNTHASE"/>
    <property type="match status" value="1"/>
</dbReference>
<dbReference type="SUPFAM" id="SSF52151">
    <property type="entry name" value="FabD/lysophospholipase-like"/>
    <property type="match status" value="1"/>
</dbReference>
<gene>
    <name evidence="67" type="ORF">OSB1V03_LOCUS974</name>
</gene>
<dbReference type="InterPro" id="IPR018201">
    <property type="entry name" value="Ketoacyl_synth_AS"/>
</dbReference>
<dbReference type="InterPro" id="IPR036291">
    <property type="entry name" value="NAD(P)-bd_dom_sf"/>
</dbReference>
<evidence type="ECO:0000256" key="7">
    <source>
        <dbReference type="ARBA" id="ARBA00018769"/>
    </source>
</evidence>
<comment type="catalytic activity">
    <reaction evidence="53">
        <text>hexadecanoyl-[ACP] + H2O = hexadecanoate + holo-[ACP] + H(+)</text>
        <dbReference type="Rhea" id="RHEA:41932"/>
        <dbReference type="Rhea" id="RHEA-COMP:9652"/>
        <dbReference type="Rhea" id="RHEA-COMP:9685"/>
        <dbReference type="ChEBI" id="CHEBI:7896"/>
        <dbReference type="ChEBI" id="CHEBI:15377"/>
        <dbReference type="ChEBI" id="CHEBI:15378"/>
        <dbReference type="ChEBI" id="CHEBI:64479"/>
        <dbReference type="ChEBI" id="CHEBI:78483"/>
        <dbReference type="EC" id="3.1.2.14"/>
    </reaction>
    <physiologicalReaction direction="left-to-right" evidence="53">
        <dbReference type="Rhea" id="RHEA:41933"/>
    </physiologicalReaction>
</comment>
<evidence type="ECO:0000256" key="46">
    <source>
        <dbReference type="ARBA" id="ARBA00048281"/>
    </source>
</evidence>
<comment type="catalytic activity">
    <reaction evidence="26">
        <text>(3R)-hydroxydecanoyl-[ACP] = (2E)-decenoyl-[ACP] + H2O</text>
        <dbReference type="Rhea" id="RHEA:41860"/>
        <dbReference type="Rhea" id="RHEA-COMP:9638"/>
        <dbReference type="Rhea" id="RHEA-COMP:9639"/>
        <dbReference type="ChEBI" id="CHEBI:15377"/>
        <dbReference type="ChEBI" id="CHEBI:78466"/>
        <dbReference type="ChEBI" id="CHEBI:78467"/>
    </reaction>
    <physiologicalReaction direction="left-to-right" evidence="26">
        <dbReference type="Rhea" id="RHEA:41861"/>
    </physiologicalReaction>
</comment>
<comment type="function">
    <text evidence="32">Fatty acid synthetase is a multifunctional enzyme that catalyzes the de novo biosynthesis of long-chain saturated fatty acids starting from acetyl-CoA and malonyl-CoA in the presence of NADPH. This multifunctional protein contains 7 catalytic activities and a site for the binding of the prosthetic group 4'-phosphopantetheine of the acyl carrier protein ([ACP]) domain.</text>
</comment>
<reference evidence="67" key="1">
    <citation type="submission" date="2020-11" db="EMBL/GenBank/DDBJ databases">
        <authorList>
            <person name="Tran Van P."/>
        </authorList>
    </citation>
    <scope>NUCLEOTIDE SEQUENCE</scope>
</reference>
<evidence type="ECO:0000256" key="4">
    <source>
        <dbReference type="ARBA" id="ARBA00012873"/>
    </source>
</evidence>
<dbReference type="SMART" id="SM00829">
    <property type="entry name" value="PKS_ER"/>
    <property type="match status" value="1"/>
</dbReference>
<comment type="catalytic activity">
    <reaction evidence="29">
        <text>(3R)-hydroxyoctadecanoyl-[ACP] = (2E)-octadecenoyl-[ACP] + H2O</text>
        <dbReference type="Rhea" id="RHEA:41924"/>
        <dbReference type="Rhea" id="RHEA-COMP:9654"/>
        <dbReference type="Rhea" id="RHEA-COMP:9655"/>
        <dbReference type="ChEBI" id="CHEBI:15377"/>
        <dbReference type="ChEBI" id="CHEBI:78488"/>
        <dbReference type="ChEBI" id="CHEBI:78489"/>
    </reaction>
    <physiologicalReaction direction="left-to-right" evidence="29">
        <dbReference type="Rhea" id="RHEA:41925"/>
    </physiologicalReaction>
</comment>
<evidence type="ECO:0000256" key="58">
    <source>
        <dbReference type="ARBA" id="ARBA00049263"/>
    </source>
</evidence>
<dbReference type="InterPro" id="IPR029058">
    <property type="entry name" value="AB_hydrolase_fold"/>
</dbReference>
<comment type="catalytic activity">
    <reaction evidence="39">
        <text>(2E)-butenoyl-[ACP] + NADPH + H(+) = butanoyl-[ACP] + NADP(+)</text>
        <dbReference type="Rhea" id="RHEA:41812"/>
        <dbReference type="Rhea" id="RHEA-COMP:9627"/>
        <dbReference type="Rhea" id="RHEA-COMP:9628"/>
        <dbReference type="ChEBI" id="CHEBI:15378"/>
        <dbReference type="ChEBI" id="CHEBI:57783"/>
        <dbReference type="ChEBI" id="CHEBI:58349"/>
        <dbReference type="ChEBI" id="CHEBI:78453"/>
        <dbReference type="ChEBI" id="CHEBI:78454"/>
    </reaction>
    <physiologicalReaction direction="left-to-right" evidence="39">
        <dbReference type="Rhea" id="RHEA:41813"/>
    </physiologicalReaction>
</comment>
<evidence type="ECO:0000256" key="26">
    <source>
        <dbReference type="ARBA" id="ARBA00023388"/>
    </source>
</evidence>
<evidence type="ECO:0000256" key="49">
    <source>
        <dbReference type="ARBA" id="ARBA00048506"/>
    </source>
</evidence>
<evidence type="ECO:0000259" key="65">
    <source>
        <dbReference type="PROSITE" id="PS52004"/>
    </source>
</evidence>
<evidence type="ECO:0000256" key="63">
    <source>
        <dbReference type="ARBA" id="ARBA00049533"/>
    </source>
</evidence>
<dbReference type="SUPFAM" id="SSF53901">
    <property type="entry name" value="Thiolase-like"/>
    <property type="match status" value="1"/>
</dbReference>
<comment type="catalytic activity">
    <reaction evidence="41">
        <text>(2E)-hexadecenoyl-[ACP] + NADPH + H(+) = hexadecanoyl-[ACP] + NADP(+)</text>
        <dbReference type="Rhea" id="RHEA:41912"/>
        <dbReference type="Rhea" id="RHEA-COMP:9651"/>
        <dbReference type="Rhea" id="RHEA-COMP:9652"/>
        <dbReference type="ChEBI" id="CHEBI:15378"/>
        <dbReference type="ChEBI" id="CHEBI:57783"/>
        <dbReference type="ChEBI" id="CHEBI:58349"/>
        <dbReference type="ChEBI" id="CHEBI:78481"/>
        <dbReference type="ChEBI" id="CHEBI:78483"/>
    </reaction>
    <physiologicalReaction direction="left-to-right" evidence="41">
        <dbReference type="Rhea" id="RHEA:41913"/>
    </physiologicalReaction>
</comment>
<dbReference type="Gene3D" id="3.40.366.10">
    <property type="entry name" value="Malonyl-Coenzyme A Acyl Carrier Protein, domain 2"/>
    <property type="match status" value="1"/>
</dbReference>
<comment type="catalytic activity">
    <reaction evidence="27">
        <text>a (3R)-hydroxyacyl-[ACP] = a (2E)-enoyl-[ACP] + H2O</text>
        <dbReference type="Rhea" id="RHEA:13097"/>
        <dbReference type="Rhea" id="RHEA-COMP:9925"/>
        <dbReference type="Rhea" id="RHEA-COMP:9945"/>
        <dbReference type="ChEBI" id="CHEBI:15377"/>
        <dbReference type="ChEBI" id="CHEBI:78784"/>
        <dbReference type="ChEBI" id="CHEBI:78827"/>
        <dbReference type="EC" id="4.2.1.59"/>
    </reaction>
    <physiologicalReaction direction="left-to-right" evidence="27">
        <dbReference type="Rhea" id="RHEA:13098"/>
    </physiologicalReaction>
</comment>
<comment type="catalytic activity">
    <reaction evidence="23">
        <text>(3R)-hydroxyoctanoyl-[ACP] = (2E)-octenoyl-[ACP] + H2O</text>
        <dbReference type="Rhea" id="RHEA:41844"/>
        <dbReference type="Rhea" id="RHEA-COMP:9634"/>
        <dbReference type="Rhea" id="RHEA-COMP:9635"/>
        <dbReference type="ChEBI" id="CHEBI:15377"/>
        <dbReference type="ChEBI" id="CHEBI:78461"/>
        <dbReference type="ChEBI" id="CHEBI:78462"/>
    </reaction>
    <physiologicalReaction direction="left-to-right" evidence="23">
        <dbReference type="Rhea" id="RHEA:41845"/>
    </physiologicalReaction>
</comment>
<dbReference type="Gene3D" id="3.10.129.110">
    <property type="entry name" value="Polyketide synthase dehydratase"/>
    <property type="match status" value="1"/>
</dbReference>
<evidence type="ECO:0000256" key="25">
    <source>
        <dbReference type="ARBA" id="ARBA00023373"/>
    </source>
</evidence>
<evidence type="ECO:0000256" key="40">
    <source>
        <dbReference type="ARBA" id="ARBA00047578"/>
    </source>
</evidence>
<feature type="domain" description="Ketosynthase family 3 (KS3)" evidence="65">
    <location>
        <begin position="1"/>
        <end position="355"/>
    </location>
</feature>
<evidence type="ECO:0000256" key="6">
    <source>
        <dbReference type="ARBA" id="ARBA00013191"/>
    </source>
</evidence>
<dbReference type="EC" id="2.3.1.85" evidence="4"/>
<evidence type="ECO:0000256" key="50">
    <source>
        <dbReference type="ARBA" id="ARBA00048571"/>
    </source>
</evidence>
<evidence type="ECO:0000256" key="52">
    <source>
        <dbReference type="ARBA" id="ARBA00048691"/>
    </source>
</evidence>
<dbReference type="GO" id="GO:0004313">
    <property type="term" value="F:[acyl-carrier-protein] S-acetyltransferase activity"/>
    <property type="evidence" value="ECO:0007669"/>
    <property type="project" value="UniProtKB-EC"/>
</dbReference>
<comment type="catalytic activity">
    <reaction evidence="63">
        <text>octanoyl-[ACP] + malonyl-[ACP] + H(+) = 3-oxodecanoyl-[ACP] + holo-[ACP] + CO2</text>
        <dbReference type="Rhea" id="RHEA:41852"/>
        <dbReference type="Rhea" id="RHEA-COMP:9623"/>
        <dbReference type="Rhea" id="RHEA-COMP:9636"/>
        <dbReference type="Rhea" id="RHEA-COMP:9637"/>
        <dbReference type="Rhea" id="RHEA-COMP:9685"/>
        <dbReference type="ChEBI" id="CHEBI:15378"/>
        <dbReference type="ChEBI" id="CHEBI:16526"/>
        <dbReference type="ChEBI" id="CHEBI:64479"/>
        <dbReference type="ChEBI" id="CHEBI:78449"/>
        <dbReference type="ChEBI" id="CHEBI:78463"/>
        <dbReference type="ChEBI" id="CHEBI:78464"/>
    </reaction>
    <physiologicalReaction direction="left-to-right" evidence="63">
        <dbReference type="Rhea" id="RHEA:41853"/>
    </physiologicalReaction>
</comment>
<dbReference type="GO" id="GO:0141148">
    <property type="term" value="F:enoyl-[acyl-carrier-protein] reductase (NADPH) activity"/>
    <property type="evidence" value="ECO:0007669"/>
    <property type="project" value="UniProtKB-EC"/>
</dbReference>
<dbReference type="PROSITE" id="PS00606">
    <property type="entry name" value="KS3_1"/>
    <property type="match status" value="1"/>
</dbReference>
<dbReference type="Gene3D" id="3.40.50.1820">
    <property type="entry name" value="alpha/beta hydrolase"/>
    <property type="match status" value="1"/>
</dbReference>
<evidence type="ECO:0000256" key="22">
    <source>
        <dbReference type="ARBA" id="ARBA00023268"/>
    </source>
</evidence>
<evidence type="ECO:0000256" key="62">
    <source>
        <dbReference type="ARBA" id="ARBA00049521"/>
    </source>
</evidence>
<comment type="catalytic activity">
    <reaction evidence="38">
        <text>tetradecanoyl-[ACP] + malonyl-[ACP] + H(+) = 3-oxohexadecanoyl-[ACP] + holo-[ACP] + CO2</text>
        <dbReference type="Rhea" id="RHEA:41900"/>
        <dbReference type="Rhea" id="RHEA-COMP:9623"/>
        <dbReference type="Rhea" id="RHEA-COMP:9648"/>
        <dbReference type="Rhea" id="RHEA-COMP:9649"/>
        <dbReference type="Rhea" id="RHEA-COMP:9685"/>
        <dbReference type="ChEBI" id="CHEBI:15378"/>
        <dbReference type="ChEBI" id="CHEBI:16526"/>
        <dbReference type="ChEBI" id="CHEBI:64479"/>
        <dbReference type="ChEBI" id="CHEBI:78449"/>
        <dbReference type="ChEBI" id="CHEBI:78477"/>
        <dbReference type="ChEBI" id="CHEBI:78478"/>
    </reaction>
    <physiologicalReaction direction="left-to-right" evidence="38">
        <dbReference type="Rhea" id="RHEA:41901"/>
    </physiologicalReaction>
</comment>
<dbReference type="InterPro" id="IPR049900">
    <property type="entry name" value="PKS_mFAS_DH"/>
</dbReference>
<evidence type="ECO:0000313" key="68">
    <source>
        <dbReference type="Proteomes" id="UP000759131"/>
    </source>
</evidence>
<comment type="catalytic activity">
    <reaction evidence="31">
        <text>(3R)-hydroxybutanoyl-[ACP] = (2E)-butenoyl-[ACP] + H2O</text>
        <dbReference type="Rhea" id="RHEA:41808"/>
        <dbReference type="Rhea" id="RHEA-COMP:9626"/>
        <dbReference type="Rhea" id="RHEA-COMP:9627"/>
        <dbReference type="ChEBI" id="CHEBI:15377"/>
        <dbReference type="ChEBI" id="CHEBI:78451"/>
        <dbReference type="ChEBI" id="CHEBI:78453"/>
    </reaction>
    <physiologicalReaction direction="left-to-right" evidence="31">
        <dbReference type="Rhea" id="RHEA:41809"/>
    </physiologicalReaction>
</comment>
<keyword evidence="21" id="KW-0275">Fatty acid biosynthesis</keyword>
<comment type="catalytic activity">
    <reaction evidence="58">
        <text>3-oxododecanoyl-[ACP] + NADPH + H(+) = (3R)-hydroxydodecanoyl-[ACP] + NADP(+)</text>
        <dbReference type="Rhea" id="RHEA:41872"/>
        <dbReference type="Rhea" id="RHEA-COMP:9641"/>
        <dbReference type="Rhea" id="RHEA-COMP:9642"/>
        <dbReference type="ChEBI" id="CHEBI:15378"/>
        <dbReference type="ChEBI" id="CHEBI:57783"/>
        <dbReference type="ChEBI" id="CHEBI:58349"/>
        <dbReference type="ChEBI" id="CHEBI:78469"/>
        <dbReference type="ChEBI" id="CHEBI:78470"/>
    </reaction>
    <physiologicalReaction direction="left-to-right" evidence="58">
        <dbReference type="Rhea" id="RHEA:41873"/>
    </physiologicalReaction>
</comment>
<evidence type="ECO:0000256" key="30">
    <source>
        <dbReference type="ARBA" id="ARBA00023401"/>
    </source>
</evidence>
<evidence type="ECO:0000256" key="33">
    <source>
        <dbReference type="ARBA" id="ARBA00044883"/>
    </source>
</evidence>
<dbReference type="InterPro" id="IPR036736">
    <property type="entry name" value="ACP-like_sf"/>
</dbReference>
<dbReference type="Pfam" id="PF00109">
    <property type="entry name" value="ketoacyl-synt"/>
    <property type="match status" value="1"/>
</dbReference>
<dbReference type="PROSITE" id="PS52019">
    <property type="entry name" value="PKS_MFAS_DH"/>
    <property type="match status" value="1"/>
</dbReference>
<feature type="active site" description="Proton donor; for dehydratase activity" evidence="64">
    <location>
        <position position="997"/>
    </location>
</feature>
<evidence type="ECO:0000256" key="43">
    <source>
        <dbReference type="ARBA" id="ARBA00047953"/>
    </source>
</evidence>
<dbReference type="EC" id="2.3.1.41" evidence="6"/>
<dbReference type="GO" id="GO:0004316">
    <property type="term" value="F:3-oxoacyl-[acyl-carrier-protein] reductase (NADPH) activity"/>
    <property type="evidence" value="ECO:0007669"/>
    <property type="project" value="UniProtKB-EC"/>
</dbReference>
<dbReference type="EC" id="1.3.1.39" evidence="2"/>
<feature type="domain" description="PKS/mFAS DH" evidence="66">
    <location>
        <begin position="801"/>
        <end position="1083"/>
    </location>
</feature>
<evidence type="ECO:0000256" key="44">
    <source>
        <dbReference type="ARBA" id="ARBA00047961"/>
    </source>
</evidence>
<dbReference type="Gene3D" id="3.40.50.720">
    <property type="entry name" value="NAD(P)-binding Rossmann-like Domain"/>
    <property type="match status" value="1"/>
</dbReference>
<dbReference type="CDD" id="cd00833">
    <property type="entry name" value="PKS"/>
    <property type="match status" value="1"/>
</dbReference>
<keyword evidence="18" id="KW-0560">Oxidoreductase</keyword>
<dbReference type="SMART" id="SM00825">
    <property type="entry name" value="PKS_KS"/>
    <property type="match status" value="1"/>
</dbReference>
<dbReference type="Gene3D" id="1.10.1200.10">
    <property type="entry name" value="ACP-like"/>
    <property type="match status" value="1"/>
</dbReference>
<comment type="catalytic activity">
    <reaction evidence="50">
        <text>3-oxohexanoyl-[ACP] + NADPH + H(+) = (3R)-hydroxyhexanoyl-[ACP] + NADP(+)</text>
        <dbReference type="Rhea" id="RHEA:41824"/>
        <dbReference type="Rhea" id="RHEA-COMP:9629"/>
        <dbReference type="Rhea" id="RHEA-COMP:9630"/>
        <dbReference type="ChEBI" id="CHEBI:15378"/>
        <dbReference type="ChEBI" id="CHEBI:57783"/>
        <dbReference type="ChEBI" id="CHEBI:58349"/>
        <dbReference type="ChEBI" id="CHEBI:78456"/>
        <dbReference type="ChEBI" id="CHEBI:78457"/>
    </reaction>
    <physiologicalReaction direction="left-to-right" evidence="50">
        <dbReference type="Rhea" id="RHEA:41825"/>
    </physiologicalReaction>
</comment>
<comment type="catalytic activity">
    <reaction evidence="57">
        <text>(2E)-tetradecenoyl-[ACP] + NADPH + H(+) = tetradecanoyl-[ACP] + NADP(+)</text>
        <dbReference type="Rhea" id="RHEA:41896"/>
        <dbReference type="Rhea" id="RHEA-COMP:9647"/>
        <dbReference type="Rhea" id="RHEA-COMP:9648"/>
        <dbReference type="ChEBI" id="CHEBI:15378"/>
        <dbReference type="ChEBI" id="CHEBI:57783"/>
        <dbReference type="ChEBI" id="CHEBI:58349"/>
        <dbReference type="ChEBI" id="CHEBI:78475"/>
        <dbReference type="ChEBI" id="CHEBI:78477"/>
    </reaction>
    <physiologicalReaction direction="left-to-right" evidence="57">
        <dbReference type="Rhea" id="RHEA:41897"/>
    </physiologicalReaction>
</comment>
<evidence type="ECO:0000256" key="57">
    <source>
        <dbReference type="ARBA" id="ARBA00049171"/>
    </source>
</evidence>
<comment type="catalytic activity">
    <reaction evidence="51">
        <text>a 2,3-saturated acyl-[ACP] + NADP(+) = a (2E)-enoyl-[ACP] + NADPH + H(+)</text>
        <dbReference type="Rhea" id="RHEA:22564"/>
        <dbReference type="Rhea" id="RHEA-COMP:9925"/>
        <dbReference type="Rhea" id="RHEA-COMP:9926"/>
        <dbReference type="ChEBI" id="CHEBI:15378"/>
        <dbReference type="ChEBI" id="CHEBI:57783"/>
        <dbReference type="ChEBI" id="CHEBI:58349"/>
        <dbReference type="ChEBI" id="CHEBI:78784"/>
        <dbReference type="ChEBI" id="CHEBI:78785"/>
        <dbReference type="EC" id="1.3.1.39"/>
    </reaction>
    <physiologicalReaction direction="right-to-left" evidence="51">
        <dbReference type="Rhea" id="RHEA:22566"/>
    </physiologicalReaction>
</comment>
<dbReference type="InterPro" id="IPR014030">
    <property type="entry name" value="Ketoacyl_synth_N"/>
</dbReference>
<keyword evidence="14" id="KW-0276">Fatty acid metabolism</keyword>
<comment type="catalytic activity">
    <reaction evidence="46">
        <text>(2E)-dodecenoyl-[ACP] + NADPH + H(+) = dodecanoyl-[ACP] + NADP(+)</text>
        <dbReference type="Rhea" id="RHEA:41880"/>
        <dbReference type="Rhea" id="RHEA-COMP:9643"/>
        <dbReference type="Rhea" id="RHEA-COMP:9644"/>
        <dbReference type="ChEBI" id="CHEBI:15378"/>
        <dbReference type="ChEBI" id="CHEBI:57783"/>
        <dbReference type="ChEBI" id="CHEBI:58349"/>
        <dbReference type="ChEBI" id="CHEBI:65264"/>
        <dbReference type="ChEBI" id="CHEBI:78472"/>
    </reaction>
    <physiologicalReaction direction="left-to-right" evidence="46">
        <dbReference type="Rhea" id="RHEA:41881"/>
    </physiologicalReaction>
</comment>
<evidence type="ECO:0000256" key="21">
    <source>
        <dbReference type="ARBA" id="ARBA00023160"/>
    </source>
</evidence>
<comment type="catalytic activity">
    <reaction evidence="52">
        <text>holo-[ACP] + acetyl-CoA = acetyl-[ACP] + CoA</text>
        <dbReference type="Rhea" id="RHEA:41788"/>
        <dbReference type="Rhea" id="RHEA-COMP:9621"/>
        <dbReference type="Rhea" id="RHEA-COMP:9685"/>
        <dbReference type="ChEBI" id="CHEBI:57287"/>
        <dbReference type="ChEBI" id="CHEBI:57288"/>
        <dbReference type="ChEBI" id="CHEBI:64479"/>
        <dbReference type="ChEBI" id="CHEBI:78446"/>
        <dbReference type="EC" id="2.3.1.38"/>
    </reaction>
    <physiologicalReaction direction="left-to-right" evidence="52">
        <dbReference type="Rhea" id="RHEA:41789"/>
    </physiologicalReaction>
</comment>
<evidence type="ECO:0000256" key="14">
    <source>
        <dbReference type="ARBA" id="ARBA00022832"/>
    </source>
</evidence>
<evidence type="ECO:0000256" key="61">
    <source>
        <dbReference type="ARBA" id="ARBA00049449"/>
    </source>
</evidence>
<evidence type="ECO:0000256" key="31">
    <source>
        <dbReference type="ARBA" id="ARBA00023402"/>
    </source>
</evidence>
<evidence type="ECO:0000256" key="12">
    <source>
        <dbReference type="ARBA" id="ARBA00022799"/>
    </source>
</evidence>
<dbReference type="Gene3D" id="3.40.47.10">
    <property type="match status" value="1"/>
</dbReference>
<dbReference type="Gene3D" id="3.30.70.3290">
    <property type="match status" value="1"/>
</dbReference>
<dbReference type="Pfam" id="PF16197">
    <property type="entry name" value="KAsynt_C_assoc"/>
    <property type="match status" value="1"/>
</dbReference>
<dbReference type="InterPro" id="IPR013968">
    <property type="entry name" value="PKS_KR"/>
</dbReference>
<comment type="catalytic activity">
    <reaction evidence="60">
        <text>3-oxooctanoyl-[ACP] + NADPH + H(+) = (3R)-hydroxyoctanoyl-[ACP] + NADP(+)</text>
        <dbReference type="Rhea" id="RHEA:41840"/>
        <dbReference type="Rhea" id="RHEA-COMP:9633"/>
        <dbReference type="Rhea" id="RHEA-COMP:9634"/>
        <dbReference type="ChEBI" id="CHEBI:15378"/>
        <dbReference type="ChEBI" id="CHEBI:57783"/>
        <dbReference type="ChEBI" id="CHEBI:58349"/>
        <dbReference type="ChEBI" id="CHEBI:78460"/>
        <dbReference type="ChEBI" id="CHEBI:78461"/>
    </reaction>
    <physiologicalReaction direction="left-to-right" evidence="60">
        <dbReference type="Rhea" id="RHEA:41841"/>
    </physiologicalReaction>
</comment>
<evidence type="ECO:0000256" key="60">
    <source>
        <dbReference type="ARBA" id="ARBA00049422"/>
    </source>
</evidence>
<dbReference type="Pfam" id="PF21149">
    <property type="entry name" value="FAS_pseudo-KR"/>
    <property type="match status" value="1"/>
</dbReference>
<keyword evidence="10" id="KW-0597">Phosphoprotein</keyword>
<dbReference type="SUPFAM" id="SSF53474">
    <property type="entry name" value="alpha/beta-Hydrolases"/>
    <property type="match status" value="1"/>
</dbReference>
<evidence type="ECO:0000256" key="38">
    <source>
        <dbReference type="ARBA" id="ARBA00047451"/>
    </source>
</evidence>
<comment type="catalytic activity">
    <reaction evidence="45">
        <text>hexadecanoyl-[ACP] + malonyl-[ACP] + H(+) = 3-oxooctadecanoyl-[ACP] + holo-[ACP] + CO2</text>
        <dbReference type="Rhea" id="RHEA:41916"/>
        <dbReference type="Rhea" id="RHEA-COMP:9623"/>
        <dbReference type="Rhea" id="RHEA-COMP:9652"/>
        <dbReference type="Rhea" id="RHEA-COMP:9653"/>
        <dbReference type="Rhea" id="RHEA-COMP:9685"/>
        <dbReference type="ChEBI" id="CHEBI:15378"/>
        <dbReference type="ChEBI" id="CHEBI:16526"/>
        <dbReference type="ChEBI" id="CHEBI:64479"/>
        <dbReference type="ChEBI" id="CHEBI:78449"/>
        <dbReference type="ChEBI" id="CHEBI:78483"/>
        <dbReference type="ChEBI" id="CHEBI:78487"/>
    </reaction>
    <physiologicalReaction direction="left-to-right" evidence="45">
        <dbReference type="Rhea" id="RHEA:41917"/>
    </physiologicalReaction>
</comment>
<evidence type="ECO:0000256" key="56">
    <source>
        <dbReference type="ARBA" id="ARBA00049109"/>
    </source>
</evidence>
<dbReference type="CDD" id="cd08954">
    <property type="entry name" value="KR_1_FAS_SDR_x"/>
    <property type="match status" value="1"/>
</dbReference>
<evidence type="ECO:0000256" key="47">
    <source>
        <dbReference type="ARBA" id="ARBA00048289"/>
    </source>
</evidence>
<dbReference type="GO" id="GO:0006633">
    <property type="term" value="P:fatty acid biosynthetic process"/>
    <property type="evidence" value="ECO:0007669"/>
    <property type="project" value="UniProtKB-UniPathway"/>
</dbReference>